<dbReference type="AlphaFoldDB" id="A0A182JK56"/>
<protein>
    <submittedName>
        <fullName evidence="2">Uncharacterized protein</fullName>
    </submittedName>
</protein>
<sequence>MAAASGRVRFDDFSVATCRQLPREGGARCEIDSIIARLLEPSKPPEDSFTCPIPGSREQAEETHGCRGTASDAAQRRSQGPAEIGRGSPGSGTVRLGGGPGGRPASRTFHSHRPSVAVGRVLMQLVQVVLLMVRRGQAVVRAVVEVVRGNRPERAHHQQRVQGQIVACQGRVRVLQERGNVRSGDAGGRWQRRWSSRVMQTRVVMVGKVLKGGMVLVWHKQRGQPVGGGLLQQRFWCEAGFRAGLALGDRLPALPVNRLSRPPPGPSSSSGVMRLSMVKERFGRSGVRAVVTVVVVVSLTEMGESGAGAARGEWGSCGGVCSRFEGCSATGSGSSVVAPGQYASAEFCARNIRLMLASAASSSFRMSLSVLCSLKRFRRRSRLPFSNISNACGCSAQYAPLPGRSGRLGTLMKQSLKLRLCRSEFCQRCVFLR</sequence>
<organism evidence="2">
    <name type="scientific">Anopheles atroparvus</name>
    <name type="common">European mosquito</name>
    <dbReference type="NCBI Taxonomy" id="41427"/>
    <lineage>
        <taxon>Eukaryota</taxon>
        <taxon>Metazoa</taxon>
        <taxon>Ecdysozoa</taxon>
        <taxon>Arthropoda</taxon>
        <taxon>Hexapoda</taxon>
        <taxon>Insecta</taxon>
        <taxon>Pterygota</taxon>
        <taxon>Neoptera</taxon>
        <taxon>Endopterygota</taxon>
        <taxon>Diptera</taxon>
        <taxon>Nematocera</taxon>
        <taxon>Culicoidea</taxon>
        <taxon>Culicidae</taxon>
        <taxon>Anophelinae</taxon>
        <taxon>Anopheles</taxon>
    </lineage>
</organism>
<name>A0A182JK56_ANOAO</name>
<accession>A0A182JK56</accession>
<reference evidence="2" key="1">
    <citation type="submission" date="2022-08" db="UniProtKB">
        <authorList>
            <consortium name="EnsemblMetazoa"/>
        </authorList>
    </citation>
    <scope>IDENTIFICATION</scope>
    <source>
        <strain evidence="2">EBRO</strain>
    </source>
</reference>
<feature type="region of interest" description="Disordered" evidence="1">
    <location>
        <begin position="41"/>
        <end position="110"/>
    </location>
</feature>
<evidence type="ECO:0000313" key="2">
    <source>
        <dbReference type="EnsemblMetazoa" id="AATE019582-PA.1"/>
    </source>
</evidence>
<proteinExistence type="predicted"/>
<feature type="compositionally biased region" description="Gly residues" evidence="1">
    <location>
        <begin position="87"/>
        <end position="102"/>
    </location>
</feature>
<evidence type="ECO:0000256" key="1">
    <source>
        <dbReference type="SAM" id="MobiDB-lite"/>
    </source>
</evidence>
<dbReference type="VEuPathDB" id="VectorBase:AATE019582"/>
<dbReference type="EnsemblMetazoa" id="AATE019582-RA">
    <property type="protein sequence ID" value="AATE019582-PA.1"/>
    <property type="gene ID" value="AATE019582"/>
</dbReference>